<comment type="caution">
    <text evidence="2">The sequence shown here is derived from an EMBL/GenBank/DDBJ whole genome shotgun (WGS) entry which is preliminary data.</text>
</comment>
<feature type="transmembrane region" description="Helical" evidence="1">
    <location>
        <begin position="14"/>
        <end position="34"/>
    </location>
</feature>
<proteinExistence type="predicted"/>
<evidence type="ECO:0000313" key="3">
    <source>
        <dbReference type="Proteomes" id="UP000277424"/>
    </source>
</evidence>
<name>A0A420WH37_9PROT</name>
<dbReference type="PANTHER" id="PTHR37947:SF1">
    <property type="entry name" value="BLL2462 PROTEIN"/>
    <property type="match status" value="1"/>
</dbReference>
<organism evidence="2 3">
    <name type="scientific">Oceanibaculum indicum</name>
    <dbReference type="NCBI Taxonomy" id="526216"/>
    <lineage>
        <taxon>Bacteria</taxon>
        <taxon>Pseudomonadati</taxon>
        <taxon>Pseudomonadota</taxon>
        <taxon>Alphaproteobacteria</taxon>
        <taxon>Rhodospirillales</taxon>
        <taxon>Oceanibaculaceae</taxon>
        <taxon>Oceanibaculum</taxon>
    </lineage>
</organism>
<reference evidence="2 3" key="1">
    <citation type="submission" date="2018-10" db="EMBL/GenBank/DDBJ databases">
        <title>Comparative analysis of microorganisms from saline springs in Andes Mountain Range, Colombia.</title>
        <authorList>
            <person name="Rubin E."/>
        </authorList>
    </citation>
    <scope>NUCLEOTIDE SEQUENCE [LARGE SCALE GENOMIC DNA]</scope>
    <source>
        <strain evidence="2 3">USBA 36</strain>
    </source>
</reference>
<dbReference type="PANTHER" id="PTHR37947">
    <property type="entry name" value="BLL2462 PROTEIN"/>
    <property type="match status" value="1"/>
</dbReference>
<evidence type="ECO:0000256" key="1">
    <source>
        <dbReference type="SAM" id="Phobius"/>
    </source>
</evidence>
<keyword evidence="1" id="KW-0472">Membrane</keyword>
<dbReference type="OrthoDB" id="9769144at2"/>
<evidence type="ECO:0008006" key="4">
    <source>
        <dbReference type="Google" id="ProtNLM"/>
    </source>
</evidence>
<protein>
    <recommendedName>
        <fullName evidence="4">Glutamine amidotransferase</fullName>
    </recommendedName>
</protein>
<dbReference type="AlphaFoldDB" id="A0A420WH37"/>
<dbReference type="InterPro" id="IPR029062">
    <property type="entry name" value="Class_I_gatase-like"/>
</dbReference>
<dbReference type="RefSeq" id="WP_121219989.1">
    <property type="nucleotide sequence ID" value="NZ_RBIG01000002.1"/>
</dbReference>
<keyword evidence="1" id="KW-0812">Transmembrane</keyword>
<gene>
    <name evidence="2" type="ORF">BCL74_2230</name>
</gene>
<dbReference type="Gene3D" id="3.40.50.880">
    <property type="match status" value="1"/>
</dbReference>
<sequence>MIPSGLDIAFAPMLPLWALAALAVLSVLVLAAGLWRRTRGIWLRAAAVAVLLLALANPAIIAEQREAQYDIALLLTDRSPSQRIGERPQQTDAALEALRAELARQPNLEVREVTVEPAGANREGTQLLATAQQALSNIPRRRLAGIIALTDGQAHDAGTLSENLPAPFHALITGAKDEQDRRLVIRQAPSFGMVGKEVTIRLAVEDAAAAEGTPVSLRLRLNGEREEVIAVPANSEEEIAFTLDRGGQSVLEIEAAPGERELTLINNRAVLSINGVRDRLRVLLVSGEPHAGERTWRNLLKADPSVDLVHFTILRPPEKQDGTPIRELSLISFPIRELFEVKIDEFDLIIFDRYKRRGVLPRLYLGNIAEYVRKGGALLMAVGPDFASPVSLFQTPIGDILPAEPSGDVHEEGYRPTLTAMGRRHPVTADLAGAGPEGGVPGWGRWFRLVDTRPRSGTVVMQDERARPLVVLDRVGEGRVAQINSDHMWLWTRGFEGGGPQAELLRRVAHWLMKEPDLEENDLRATVRGDRMEIERRSLEPAAETVEVTGPSGETITVPLAESGEGRATGTLTVEEPGLYRLSDGERTRLVTVGAVNPLEYADVRATDAVLAPVAEASGGSVHWLADGMPDLRRVDADRRATGRNWIGLRANNDYIVTGVLEVPLLPALLTLLLALGALIGGWLREAR</sequence>
<dbReference type="SUPFAM" id="SSF52317">
    <property type="entry name" value="Class I glutamine amidotransferase-like"/>
    <property type="match status" value="1"/>
</dbReference>
<dbReference type="EMBL" id="RBIG01000002">
    <property type="protein sequence ID" value="RKQ70286.1"/>
    <property type="molecule type" value="Genomic_DNA"/>
</dbReference>
<feature type="transmembrane region" description="Helical" evidence="1">
    <location>
        <begin position="665"/>
        <end position="684"/>
    </location>
</feature>
<accession>A0A420WH37</accession>
<dbReference type="Proteomes" id="UP000277424">
    <property type="component" value="Unassembled WGS sequence"/>
</dbReference>
<keyword evidence="1" id="KW-1133">Transmembrane helix</keyword>
<feature type="transmembrane region" description="Helical" evidence="1">
    <location>
        <begin position="41"/>
        <end position="61"/>
    </location>
</feature>
<evidence type="ECO:0000313" key="2">
    <source>
        <dbReference type="EMBL" id="RKQ70286.1"/>
    </source>
</evidence>